<proteinExistence type="predicted"/>
<keyword evidence="1" id="KW-0472">Membrane</keyword>
<evidence type="ECO:0000256" key="2">
    <source>
        <dbReference type="SAM" id="SignalP"/>
    </source>
</evidence>
<feature type="transmembrane region" description="Helical" evidence="1">
    <location>
        <begin position="51"/>
        <end position="77"/>
    </location>
</feature>
<keyword evidence="1" id="KW-1133">Transmembrane helix</keyword>
<evidence type="ECO:0000313" key="4">
    <source>
        <dbReference type="Proteomes" id="UP000324832"/>
    </source>
</evidence>
<keyword evidence="2" id="KW-0732">Signal</keyword>
<feature type="signal peptide" evidence="2">
    <location>
        <begin position="1"/>
        <end position="20"/>
    </location>
</feature>
<sequence>GISFLVFLSSITCVVTIARSHNPFNSRPTTVYKRRGCCVKTMCGRSLHDGVVFVGIVAIGISFLVFLSSVTCVVTIARSHNPFNSRPVSSYIL</sequence>
<keyword evidence="1" id="KW-0812">Transmembrane</keyword>
<protein>
    <submittedName>
        <fullName evidence="3">Uncharacterized protein</fullName>
    </submittedName>
</protein>
<gene>
    <name evidence="3" type="ORF">LSINAPIS_LOCUS4418</name>
</gene>
<evidence type="ECO:0000256" key="1">
    <source>
        <dbReference type="SAM" id="Phobius"/>
    </source>
</evidence>
<reference evidence="3 4" key="1">
    <citation type="submission" date="2017-07" db="EMBL/GenBank/DDBJ databases">
        <authorList>
            <person name="Talla V."/>
            <person name="Backstrom N."/>
        </authorList>
    </citation>
    <scope>NUCLEOTIDE SEQUENCE [LARGE SCALE GENOMIC DNA]</scope>
</reference>
<accession>A0A5E4Q0R6</accession>
<feature type="chain" id="PRO_5022897574" evidence="2">
    <location>
        <begin position="21"/>
        <end position="93"/>
    </location>
</feature>
<keyword evidence="4" id="KW-1185">Reference proteome</keyword>
<dbReference type="AlphaFoldDB" id="A0A5E4Q0R6"/>
<evidence type="ECO:0000313" key="3">
    <source>
        <dbReference type="EMBL" id="VVC91853.1"/>
    </source>
</evidence>
<feature type="non-terminal residue" evidence="3">
    <location>
        <position position="1"/>
    </location>
</feature>
<dbReference type="Proteomes" id="UP000324832">
    <property type="component" value="Unassembled WGS sequence"/>
</dbReference>
<dbReference type="EMBL" id="FZQP02001116">
    <property type="protein sequence ID" value="VVC91853.1"/>
    <property type="molecule type" value="Genomic_DNA"/>
</dbReference>
<name>A0A5E4Q0R6_9NEOP</name>
<organism evidence="3 4">
    <name type="scientific">Leptidea sinapis</name>
    <dbReference type="NCBI Taxonomy" id="189913"/>
    <lineage>
        <taxon>Eukaryota</taxon>
        <taxon>Metazoa</taxon>
        <taxon>Ecdysozoa</taxon>
        <taxon>Arthropoda</taxon>
        <taxon>Hexapoda</taxon>
        <taxon>Insecta</taxon>
        <taxon>Pterygota</taxon>
        <taxon>Neoptera</taxon>
        <taxon>Endopterygota</taxon>
        <taxon>Lepidoptera</taxon>
        <taxon>Glossata</taxon>
        <taxon>Ditrysia</taxon>
        <taxon>Papilionoidea</taxon>
        <taxon>Pieridae</taxon>
        <taxon>Dismorphiinae</taxon>
        <taxon>Leptidea</taxon>
    </lineage>
</organism>